<protein>
    <recommendedName>
        <fullName evidence="3">DUF469 domain-containing protein</fullName>
    </recommendedName>
</protein>
<evidence type="ECO:0008006" key="3">
    <source>
        <dbReference type="Google" id="ProtNLM"/>
    </source>
</evidence>
<name>A0A1I4TPU3_9GAMM</name>
<dbReference type="Pfam" id="PF04320">
    <property type="entry name" value="YggL_50S_bp"/>
    <property type="match status" value="1"/>
</dbReference>
<accession>A0A1I4TPU3</accession>
<dbReference type="EMBL" id="FOUI01000015">
    <property type="protein sequence ID" value="SFM78631.1"/>
    <property type="molecule type" value="Genomic_DNA"/>
</dbReference>
<evidence type="ECO:0000313" key="2">
    <source>
        <dbReference type="Proteomes" id="UP000243629"/>
    </source>
</evidence>
<proteinExistence type="predicted"/>
<dbReference type="STRING" id="1720063.SAMN05216217_11556"/>
<gene>
    <name evidence="1" type="ORF">SAMN05216217_11556</name>
</gene>
<dbReference type="AlphaFoldDB" id="A0A1I4TPU3"/>
<keyword evidence="2" id="KW-1185">Reference proteome</keyword>
<organism evidence="1 2">
    <name type="scientific">Halopseudomonas yangmingensis</name>
    <dbReference type="NCBI Taxonomy" id="1720063"/>
    <lineage>
        <taxon>Bacteria</taxon>
        <taxon>Pseudomonadati</taxon>
        <taxon>Pseudomonadota</taxon>
        <taxon>Gammaproteobacteria</taxon>
        <taxon>Pseudomonadales</taxon>
        <taxon>Pseudomonadaceae</taxon>
        <taxon>Halopseudomonas</taxon>
    </lineage>
</organism>
<reference evidence="2" key="1">
    <citation type="submission" date="2016-10" db="EMBL/GenBank/DDBJ databases">
        <authorList>
            <person name="Varghese N."/>
            <person name="Submissions S."/>
        </authorList>
    </citation>
    <scope>NUCLEOTIDE SEQUENCE [LARGE SCALE GENOMIC DNA]</scope>
    <source>
        <strain evidence="2">DSM 24213</strain>
    </source>
</reference>
<dbReference type="InterPro" id="IPR007416">
    <property type="entry name" value="YggL_50S_bp"/>
</dbReference>
<dbReference type="PANTHER" id="PTHR38778">
    <property type="entry name" value="CYTOPLASMIC PROTEIN-RELATED"/>
    <property type="match status" value="1"/>
</dbReference>
<dbReference type="PANTHER" id="PTHR38778:SF1">
    <property type="entry name" value="CYTOPLASMIC PROTEIN"/>
    <property type="match status" value="1"/>
</dbReference>
<evidence type="ECO:0000313" key="1">
    <source>
        <dbReference type="EMBL" id="SFM78631.1"/>
    </source>
</evidence>
<sequence length="93" mass="10063">MRVGEFQEMGFNFSIEPAQPLDDAAAEGLVDAFIGDVLVPRGLEFGGWATGGFICRAGRGSVSEEDRQAVLAWLQQRPEVAGVEVSELVDAWH</sequence>
<dbReference type="Proteomes" id="UP000243629">
    <property type="component" value="Unassembled WGS sequence"/>
</dbReference>
<dbReference type="GO" id="GO:0005829">
    <property type="term" value="C:cytosol"/>
    <property type="evidence" value="ECO:0007669"/>
    <property type="project" value="TreeGrafter"/>
</dbReference>